<proteinExistence type="predicted"/>
<dbReference type="EMBL" id="GL764669">
    <property type="protein sequence ID" value="EFZ17258.1"/>
    <property type="molecule type" value="Genomic_DNA"/>
</dbReference>
<feature type="non-terminal residue" evidence="1">
    <location>
        <position position="1"/>
    </location>
</feature>
<name>E9IQ95_SOLIN</name>
<feature type="non-terminal residue" evidence="1">
    <location>
        <position position="126"/>
    </location>
</feature>
<dbReference type="AlphaFoldDB" id="E9IQ95"/>
<sequence length="126" mass="14630">NTIKLANINSRLCNLLNIGCYFGDRYVGWHNQVVRSNHPYGTVHRKCIMRWYNKLAHLYTCRTHSTNLAEEESKYQILGDHFCTISIIHFSASVNQIPKKSISILYGLPIIFFLSKFYVDFLGQIS</sequence>
<organism>
    <name type="scientific">Solenopsis invicta</name>
    <name type="common">Red imported fire ant</name>
    <name type="synonym">Solenopsis wagneri</name>
    <dbReference type="NCBI Taxonomy" id="13686"/>
    <lineage>
        <taxon>Eukaryota</taxon>
        <taxon>Metazoa</taxon>
        <taxon>Ecdysozoa</taxon>
        <taxon>Arthropoda</taxon>
        <taxon>Hexapoda</taxon>
        <taxon>Insecta</taxon>
        <taxon>Pterygota</taxon>
        <taxon>Neoptera</taxon>
        <taxon>Endopterygota</taxon>
        <taxon>Hymenoptera</taxon>
        <taxon>Apocrita</taxon>
        <taxon>Aculeata</taxon>
        <taxon>Formicoidea</taxon>
        <taxon>Formicidae</taxon>
        <taxon>Myrmicinae</taxon>
        <taxon>Solenopsis</taxon>
    </lineage>
</organism>
<protein>
    <submittedName>
        <fullName evidence="1">Uncharacterized protein</fullName>
    </submittedName>
</protein>
<evidence type="ECO:0000313" key="1">
    <source>
        <dbReference type="EMBL" id="EFZ17258.1"/>
    </source>
</evidence>
<gene>
    <name evidence="1" type="ORF">SINV_12633</name>
</gene>
<dbReference type="HOGENOM" id="CLU_1987223_0_0_1"/>
<reference evidence="1" key="1">
    <citation type="journal article" date="2011" name="Proc. Natl. Acad. Sci. U.S.A.">
        <title>The genome of the fire ant Solenopsis invicta.</title>
        <authorList>
            <person name="Wurm Y."/>
            <person name="Wang J."/>
            <person name="Riba-Grognuz O."/>
            <person name="Corona M."/>
            <person name="Nygaard S."/>
            <person name="Hunt B.G."/>
            <person name="Ingram K.K."/>
            <person name="Falquet L."/>
            <person name="Nipitwattanaphon M."/>
            <person name="Gotzek D."/>
            <person name="Dijkstra M.B."/>
            <person name="Oettler J."/>
            <person name="Comtesse F."/>
            <person name="Shih C.J."/>
            <person name="Wu W.J."/>
            <person name="Yang C.C."/>
            <person name="Thomas J."/>
            <person name="Beaudoing E."/>
            <person name="Pradervand S."/>
            <person name="Flegel V."/>
            <person name="Cook E.D."/>
            <person name="Fabbretti R."/>
            <person name="Stockinger H."/>
            <person name="Long L."/>
            <person name="Farmerie W.G."/>
            <person name="Oakey J."/>
            <person name="Boomsma J.J."/>
            <person name="Pamilo P."/>
            <person name="Yi S.V."/>
            <person name="Heinze J."/>
            <person name="Goodisman M.A."/>
            <person name="Farinelli L."/>
            <person name="Harshman K."/>
            <person name="Hulo N."/>
            <person name="Cerutti L."/>
            <person name="Xenarios I."/>
            <person name="Shoemaker D."/>
            <person name="Keller L."/>
        </authorList>
    </citation>
    <scope>NUCLEOTIDE SEQUENCE [LARGE SCALE GENOMIC DNA]</scope>
</reference>
<accession>E9IQ95</accession>